<reference evidence="1 2" key="1">
    <citation type="journal article" date="2019" name="Int. J. Syst. Evol. Microbiol.">
        <title>The Global Catalogue of Microorganisms (GCM) 10K type strain sequencing project: providing services to taxonomists for standard genome sequencing and annotation.</title>
        <authorList>
            <consortium name="The Broad Institute Genomics Platform"/>
            <consortium name="The Broad Institute Genome Sequencing Center for Infectious Disease"/>
            <person name="Wu L."/>
            <person name="Ma J."/>
        </authorList>
    </citation>
    <scope>NUCLEOTIDE SEQUENCE [LARGE SCALE GENOMIC DNA]</scope>
    <source>
        <strain evidence="1 2">JCM 6886</strain>
    </source>
</reference>
<evidence type="ECO:0000313" key="2">
    <source>
        <dbReference type="Proteomes" id="UP001501476"/>
    </source>
</evidence>
<proteinExistence type="predicted"/>
<organism evidence="1 2">
    <name type="scientific">Methylophaga marina</name>
    <dbReference type="NCBI Taxonomy" id="45495"/>
    <lineage>
        <taxon>Bacteria</taxon>
        <taxon>Pseudomonadati</taxon>
        <taxon>Pseudomonadota</taxon>
        <taxon>Gammaproteobacteria</taxon>
        <taxon>Thiotrichales</taxon>
        <taxon>Piscirickettsiaceae</taxon>
        <taxon>Methylophaga</taxon>
    </lineage>
</organism>
<evidence type="ECO:0000313" key="1">
    <source>
        <dbReference type="EMBL" id="GAA0232651.1"/>
    </source>
</evidence>
<gene>
    <name evidence="1" type="ORF">GCM10008964_24870</name>
</gene>
<dbReference type="Proteomes" id="UP001501476">
    <property type="component" value="Unassembled WGS sequence"/>
</dbReference>
<protein>
    <recommendedName>
        <fullName evidence="3">Fis family transcriptional regulator</fullName>
    </recommendedName>
</protein>
<accession>A0ABN0TXG5</accession>
<keyword evidence="2" id="KW-1185">Reference proteome</keyword>
<dbReference type="RefSeq" id="WP_286303337.1">
    <property type="nucleotide sequence ID" value="NZ_AP027741.1"/>
</dbReference>
<dbReference type="EMBL" id="BAAADG010000018">
    <property type="protein sequence ID" value="GAA0232651.1"/>
    <property type="molecule type" value="Genomic_DNA"/>
</dbReference>
<sequence length="121" mass="14335">MRKTDKKLDNALRLLLTEVCEQALKDIHGFEWLTHLVNYDNYPNSLKIICVFDDNESLDNYLQSDKHDRLLLLIESELKKRNIKLKRLADHVSYDTEENCTLQHNGHWASRLNEPSRFTSH</sequence>
<comment type="caution">
    <text evidence="1">The sequence shown here is derived from an EMBL/GenBank/DDBJ whole genome shotgun (WGS) entry which is preliminary data.</text>
</comment>
<evidence type="ECO:0008006" key="3">
    <source>
        <dbReference type="Google" id="ProtNLM"/>
    </source>
</evidence>
<name>A0ABN0TXG5_9GAMM</name>